<dbReference type="Proteomes" id="UP000466345">
    <property type="component" value="Unassembled WGS sequence"/>
</dbReference>
<evidence type="ECO:0000313" key="3">
    <source>
        <dbReference type="Proteomes" id="UP000466345"/>
    </source>
</evidence>
<dbReference type="EMBL" id="WEGJ01000007">
    <property type="protein sequence ID" value="MQY12499.1"/>
    <property type="molecule type" value="Genomic_DNA"/>
</dbReference>
<protein>
    <submittedName>
        <fullName evidence="2">Uncharacterized protein</fullName>
    </submittedName>
</protein>
<reference evidence="2 3" key="1">
    <citation type="submission" date="2019-10" db="EMBL/GenBank/DDBJ databases">
        <title>Streptomyces smaragdinus sp. nov. and Streptomyces fabii sp. nov., isolated from the gut of fungus growing-termite Macrotermes natalensis.</title>
        <authorList>
            <person name="Schwitalla J."/>
            <person name="Benndorf R."/>
            <person name="Martin K."/>
            <person name="De Beer W."/>
            <person name="Kaster A.-K."/>
            <person name="Vollmers J."/>
            <person name="Poulsen M."/>
            <person name="Beemelmanns C."/>
        </authorList>
    </citation>
    <scope>NUCLEOTIDE SEQUENCE [LARGE SCALE GENOMIC DNA]</scope>
    <source>
        <strain evidence="2 3">RB5</strain>
    </source>
</reference>
<proteinExistence type="predicted"/>
<evidence type="ECO:0000256" key="1">
    <source>
        <dbReference type="SAM" id="MobiDB-lite"/>
    </source>
</evidence>
<keyword evidence="3" id="KW-1185">Reference proteome</keyword>
<sequence>MRIKARPGLHYAPVAGGVYFAGARSQFVMRGSDLLFTVADVCVPLLEDGATEDELVAALGSERARPAVRHVAAGLRENGLLLEAERLTAPEPPPDVRERYAESLALLESVGADPYAAFARLRAVTVALAGPPEAVKPAARGLHRAGAGRVVVLDGDGGRDVPAGTDADVVLWCVGADGELPPPAAGDRAVTVVPVLLDDRVLLAGPVVRDAAGLRAWTALRSRALAWAGAGGAAGPPRPVADALAGALAAQLLFETVTDVAGDGEAHVVHGPDLNADRLTVRPPAPAGTGAWRRLADAPPEATPAPDDALELAGALTPRWTGLMEPLPGETLPQMPLALREAEARSGVAGPVAGWGTDQRSATVAAVLTVLRRAAGDGSGGTAGAVGAAGLTEEAWLLDGTLRLLAGHTRPLRTEPADALGPEARRYLRELERLEPGRHTVQLRSVPGVDWLLARVEPADGAAEAAQAWGPDADTAVRYALGTALARAQTRSVTGARDRVPALNTDALSAAPAGTLTALRRQVCAAYPAGHRGRRTGADPVLGELPLWSGPVESAPTTREPADGD</sequence>
<organism evidence="2 3">
    <name type="scientific">Streptomyces smaragdinus</name>
    <dbReference type="NCBI Taxonomy" id="2585196"/>
    <lineage>
        <taxon>Bacteria</taxon>
        <taxon>Bacillati</taxon>
        <taxon>Actinomycetota</taxon>
        <taxon>Actinomycetes</taxon>
        <taxon>Kitasatosporales</taxon>
        <taxon>Streptomycetaceae</taxon>
        <taxon>Streptomyces</taxon>
    </lineage>
</organism>
<name>A0A7K0CG98_9ACTN</name>
<comment type="caution">
    <text evidence="2">The sequence shown here is derived from an EMBL/GenBank/DDBJ whole genome shotgun (WGS) entry which is preliminary data.</text>
</comment>
<dbReference type="AlphaFoldDB" id="A0A7K0CG98"/>
<feature type="region of interest" description="Disordered" evidence="1">
    <location>
        <begin position="534"/>
        <end position="565"/>
    </location>
</feature>
<evidence type="ECO:0000313" key="2">
    <source>
        <dbReference type="EMBL" id="MQY12499.1"/>
    </source>
</evidence>
<accession>A0A7K0CG98</accession>
<dbReference type="RefSeq" id="WP_323377854.1">
    <property type="nucleotide sequence ID" value="NZ_WEGJ01000007.1"/>
</dbReference>
<gene>
    <name evidence="2" type="ORF">SRB5_26330</name>
</gene>